<proteinExistence type="predicted"/>
<evidence type="ECO:0008006" key="6">
    <source>
        <dbReference type="Google" id="ProtNLM"/>
    </source>
</evidence>
<evidence type="ECO:0000256" key="1">
    <source>
        <dbReference type="ARBA" id="ARBA00022741"/>
    </source>
</evidence>
<evidence type="ECO:0000313" key="4">
    <source>
        <dbReference type="EMBL" id="TVU47556.1"/>
    </source>
</evidence>
<keyword evidence="2" id="KW-0067">ATP-binding</keyword>
<name>A0A5J9WHZ2_9POAL</name>
<organism evidence="4 5">
    <name type="scientific">Eragrostis curvula</name>
    <name type="common">weeping love grass</name>
    <dbReference type="NCBI Taxonomy" id="38414"/>
    <lineage>
        <taxon>Eukaryota</taxon>
        <taxon>Viridiplantae</taxon>
        <taxon>Streptophyta</taxon>
        <taxon>Embryophyta</taxon>
        <taxon>Tracheophyta</taxon>
        <taxon>Spermatophyta</taxon>
        <taxon>Magnoliopsida</taxon>
        <taxon>Liliopsida</taxon>
        <taxon>Poales</taxon>
        <taxon>Poaceae</taxon>
        <taxon>PACMAD clade</taxon>
        <taxon>Chloridoideae</taxon>
        <taxon>Eragrostideae</taxon>
        <taxon>Eragrostidinae</taxon>
        <taxon>Eragrostis</taxon>
    </lineage>
</organism>
<feature type="non-terminal residue" evidence="4">
    <location>
        <position position="1"/>
    </location>
</feature>
<comment type="caution">
    <text evidence="4">The sequence shown here is derived from an EMBL/GenBank/DDBJ whole genome shotgun (WGS) entry which is preliminary data.</text>
</comment>
<keyword evidence="1" id="KW-0547">Nucleotide-binding</keyword>
<dbReference type="Pfam" id="PF00012">
    <property type="entry name" value="HSP70"/>
    <property type="match status" value="1"/>
</dbReference>
<sequence length="137" mass="15173">MTVLIPRNTTIPTKTERFFSTCSDNQDSVLIRVYEGERASTKDNYLLGRFELSGIPPASRGVPQIVVTFDIDENGVLNVSAEDKTTGKKNAITISGDKGRLSKEEMERMVREAEKYKTGDEEQRGKEGGANNNGLEN</sequence>
<evidence type="ECO:0000256" key="3">
    <source>
        <dbReference type="SAM" id="MobiDB-lite"/>
    </source>
</evidence>
<dbReference type="GO" id="GO:0140662">
    <property type="term" value="F:ATP-dependent protein folding chaperone"/>
    <property type="evidence" value="ECO:0007669"/>
    <property type="project" value="InterPro"/>
</dbReference>
<dbReference type="Gene3D" id="2.60.34.10">
    <property type="entry name" value="Substrate Binding Domain Of DNAk, Chain A, domain 1"/>
    <property type="match status" value="1"/>
</dbReference>
<accession>A0A5J9WHZ2</accession>
<dbReference type="AlphaFoldDB" id="A0A5J9WHZ2"/>
<gene>
    <name evidence="4" type="ORF">EJB05_07162</name>
</gene>
<dbReference type="FunFam" id="2.60.34.10:FF:000002">
    <property type="entry name" value="Heat shock 70 kDa"/>
    <property type="match status" value="1"/>
</dbReference>
<evidence type="ECO:0000313" key="5">
    <source>
        <dbReference type="Proteomes" id="UP000324897"/>
    </source>
</evidence>
<feature type="region of interest" description="Disordered" evidence="3">
    <location>
        <begin position="84"/>
        <end position="137"/>
    </location>
</feature>
<dbReference type="OrthoDB" id="667636at2759"/>
<feature type="compositionally biased region" description="Basic and acidic residues" evidence="3">
    <location>
        <begin position="97"/>
        <end position="127"/>
    </location>
</feature>
<reference evidence="4 5" key="1">
    <citation type="journal article" date="2019" name="Sci. Rep.">
        <title>A high-quality genome of Eragrostis curvula grass provides insights into Poaceae evolution and supports new strategies to enhance forage quality.</title>
        <authorList>
            <person name="Carballo J."/>
            <person name="Santos B.A.C.M."/>
            <person name="Zappacosta D."/>
            <person name="Garbus I."/>
            <person name="Selva J.P."/>
            <person name="Gallo C.A."/>
            <person name="Diaz A."/>
            <person name="Albertini E."/>
            <person name="Caccamo M."/>
            <person name="Echenique V."/>
        </authorList>
    </citation>
    <scope>NUCLEOTIDE SEQUENCE [LARGE SCALE GENOMIC DNA]</scope>
    <source>
        <strain evidence="5">cv. Victoria</strain>
        <tissue evidence="4">Leaf</tissue>
    </source>
</reference>
<keyword evidence="5" id="KW-1185">Reference proteome</keyword>
<protein>
    <recommendedName>
        <fullName evidence="6">Heat shock protein 70</fullName>
    </recommendedName>
</protein>
<dbReference type="GO" id="GO:0005524">
    <property type="term" value="F:ATP binding"/>
    <property type="evidence" value="ECO:0007669"/>
    <property type="project" value="UniProtKB-KW"/>
</dbReference>
<dbReference type="Proteomes" id="UP000324897">
    <property type="component" value="Chromosome 5"/>
</dbReference>
<dbReference type="PANTHER" id="PTHR19375">
    <property type="entry name" value="HEAT SHOCK PROTEIN 70KDA"/>
    <property type="match status" value="1"/>
</dbReference>
<dbReference type="SUPFAM" id="SSF100920">
    <property type="entry name" value="Heat shock protein 70kD (HSP70), peptide-binding domain"/>
    <property type="match status" value="1"/>
</dbReference>
<dbReference type="EMBL" id="RWGY01000004">
    <property type="protein sequence ID" value="TVU47556.1"/>
    <property type="molecule type" value="Genomic_DNA"/>
</dbReference>
<dbReference type="InterPro" id="IPR013126">
    <property type="entry name" value="Hsp_70_fam"/>
</dbReference>
<evidence type="ECO:0000256" key="2">
    <source>
        <dbReference type="ARBA" id="ARBA00022840"/>
    </source>
</evidence>
<dbReference type="InterPro" id="IPR029047">
    <property type="entry name" value="HSP70_peptide-bd_sf"/>
</dbReference>
<dbReference type="Gramene" id="TVU47556">
    <property type="protein sequence ID" value="TVU47556"/>
    <property type="gene ID" value="EJB05_07162"/>
</dbReference>